<evidence type="ECO:0000256" key="3">
    <source>
        <dbReference type="ARBA" id="ARBA00022771"/>
    </source>
</evidence>
<dbReference type="GO" id="GO:0005737">
    <property type="term" value="C:cytoplasm"/>
    <property type="evidence" value="ECO:0007669"/>
    <property type="project" value="TreeGrafter"/>
</dbReference>
<dbReference type="Gene3D" id="1.10.8.10">
    <property type="entry name" value="DNA helicase RuvA subunit, C-terminal domain"/>
    <property type="match status" value="1"/>
</dbReference>
<dbReference type="SUPFAM" id="SSF52540">
    <property type="entry name" value="P-loop containing nucleoside triphosphate hydrolases"/>
    <property type="match status" value="1"/>
</dbReference>
<evidence type="ECO:0000256" key="6">
    <source>
        <dbReference type="ARBA" id="ARBA00022833"/>
    </source>
</evidence>
<evidence type="ECO:0000256" key="4">
    <source>
        <dbReference type="ARBA" id="ARBA00022801"/>
    </source>
</evidence>
<feature type="region of interest" description="Disordered" evidence="9">
    <location>
        <begin position="94"/>
        <end position="117"/>
    </location>
</feature>
<keyword evidence="3 8" id="KW-0863">Zinc-finger</keyword>
<feature type="region of interest" description="Disordered" evidence="9">
    <location>
        <begin position="436"/>
        <end position="473"/>
    </location>
</feature>
<dbReference type="AlphaFoldDB" id="A0AAV2HKR5"/>
<dbReference type="Proteomes" id="UP001497497">
    <property type="component" value="Unassembled WGS sequence"/>
</dbReference>
<organism evidence="13 14">
    <name type="scientific">Lymnaea stagnalis</name>
    <name type="common">Great pond snail</name>
    <name type="synonym">Helix stagnalis</name>
    <dbReference type="NCBI Taxonomy" id="6523"/>
    <lineage>
        <taxon>Eukaryota</taxon>
        <taxon>Metazoa</taxon>
        <taxon>Spiralia</taxon>
        <taxon>Lophotrochozoa</taxon>
        <taxon>Mollusca</taxon>
        <taxon>Gastropoda</taxon>
        <taxon>Heterobranchia</taxon>
        <taxon>Euthyneura</taxon>
        <taxon>Panpulmonata</taxon>
        <taxon>Hygrophila</taxon>
        <taxon>Lymnaeoidea</taxon>
        <taxon>Lymnaeidae</taxon>
        <taxon>Lymnaea</taxon>
    </lineage>
</organism>
<feature type="zinc finger region" description="C3H1-type" evidence="8">
    <location>
        <begin position="280"/>
        <end position="307"/>
    </location>
</feature>
<feature type="domain" description="RWD" evidence="12">
    <location>
        <begin position="230"/>
        <end position="405"/>
    </location>
</feature>
<feature type="domain" description="C3H1-type" evidence="11">
    <location>
        <begin position="280"/>
        <end position="307"/>
    </location>
</feature>
<keyword evidence="6 8" id="KW-0862">Zinc</keyword>
<dbReference type="Pfam" id="PF00627">
    <property type="entry name" value="UBA"/>
    <property type="match status" value="1"/>
</dbReference>
<dbReference type="GO" id="GO:0005634">
    <property type="term" value="C:nucleus"/>
    <property type="evidence" value="ECO:0007669"/>
    <property type="project" value="TreeGrafter"/>
</dbReference>
<dbReference type="Gene3D" id="3.10.110.10">
    <property type="entry name" value="Ubiquitin Conjugating Enzyme"/>
    <property type="match status" value="1"/>
</dbReference>
<gene>
    <name evidence="13" type="ORF">GSLYS_00008548001</name>
</gene>
<evidence type="ECO:0000256" key="8">
    <source>
        <dbReference type="PROSITE-ProRule" id="PRU00723"/>
    </source>
</evidence>
<dbReference type="SUPFAM" id="SSF90229">
    <property type="entry name" value="CCCH zinc finger"/>
    <property type="match status" value="1"/>
</dbReference>
<dbReference type="EMBL" id="CAXITT010000176">
    <property type="protein sequence ID" value="CAL1534588.1"/>
    <property type="molecule type" value="Genomic_DNA"/>
</dbReference>
<dbReference type="SMART" id="SM00165">
    <property type="entry name" value="UBA"/>
    <property type="match status" value="1"/>
</dbReference>
<proteinExistence type="predicted"/>
<keyword evidence="5" id="KW-0347">Helicase</keyword>
<name>A0AAV2HKR5_LYMST</name>
<keyword evidence="2" id="KW-0547">Nucleotide-binding</keyword>
<dbReference type="InterPro" id="IPR036855">
    <property type="entry name" value="Znf_CCCH_sf"/>
</dbReference>
<dbReference type="InterPro" id="IPR015940">
    <property type="entry name" value="UBA"/>
</dbReference>
<accession>A0AAV2HKR5</accession>
<evidence type="ECO:0000256" key="2">
    <source>
        <dbReference type="ARBA" id="ARBA00022741"/>
    </source>
</evidence>
<evidence type="ECO:0000256" key="7">
    <source>
        <dbReference type="ARBA" id="ARBA00022840"/>
    </source>
</evidence>
<dbReference type="SMART" id="SM00356">
    <property type="entry name" value="ZnF_C3H1"/>
    <property type="match status" value="1"/>
</dbReference>
<dbReference type="GO" id="GO:0003724">
    <property type="term" value="F:RNA helicase activity"/>
    <property type="evidence" value="ECO:0007669"/>
    <property type="project" value="TreeGrafter"/>
</dbReference>
<evidence type="ECO:0000313" key="14">
    <source>
        <dbReference type="Proteomes" id="UP001497497"/>
    </source>
</evidence>
<dbReference type="GO" id="GO:0008270">
    <property type="term" value="F:zinc ion binding"/>
    <property type="evidence" value="ECO:0007669"/>
    <property type="project" value="UniProtKB-KW"/>
</dbReference>
<keyword evidence="7" id="KW-0067">ATP-binding</keyword>
<dbReference type="InterPro" id="IPR000571">
    <property type="entry name" value="Znf_CCCH"/>
</dbReference>
<sequence length="621" mass="70152">QRGSRGGKGGGWSSSRKGGIDYDDSIDGPCVNDPYSNPLPDEGRRTTQASAYSFTGTSSTRGRGRGSAPKVKLEMQRLFMSTDNQDMVRKTLQSLREDDGDYGTYSDEEKVDEEDYDEEYDELDTRAENEYWLSDRTLVVQDAKRFDWSSQPHKGGLVQAVSQENIFAVKKLQRCGFSTEHCQEALLICDGDVGAALEYLLNDLFNITLSVSETTDDSELDQAIFAARDEEKMALESIYDVAFEERIPNTLWVLNLELPELSQLLSQRAVPSASKKSEKSIDRKLCPFYLKGSCKFKDNCRFSHAMPLDTSGELRKLSHPIYANLKALEEDKKSPYSIEIRFPKGNKYPNEPPLLAFSSVIEELPPHSRLHITQFLMAQAKEAARDSLPCLFSLVSALEDVEQLELLISLPPLALSKPVSMSQTCKVKVINPKSLLPDTSLKTNDQNKDSHGLESTLTRHGSNQDVKREEEAPHIFVPQKRKDVTPVRVNPIEMKRQNKILQEEFFHKKSSKHYQSMQSDRRRLPAWDMREELLTLIEHNQVVVISGMTGCGKTTQVPQFILDEALQNSNCNINIVCTQPRRISAMAVAQRVADERCEKLGRCVGYQIRLESVMVIGKSFF</sequence>
<evidence type="ECO:0000256" key="1">
    <source>
        <dbReference type="ARBA" id="ARBA00022723"/>
    </source>
</evidence>
<dbReference type="GO" id="GO:0005524">
    <property type="term" value="F:ATP binding"/>
    <property type="evidence" value="ECO:0007669"/>
    <property type="project" value="UniProtKB-KW"/>
</dbReference>
<dbReference type="CDD" id="cd17917">
    <property type="entry name" value="DEXHc_RHA-like"/>
    <property type="match status" value="1"/>
</dbReference>
<protein>
    <submittedName>
        <fullName evidence="13">Uncharacterized protein</fullName>
    </submittedName>
</protein>
<dbReference type="PANTHER" id="PTHR18934:SF237">
    <property type="entry name" value="ATP-DEPENDENT DNA_RNA HELICASE DHX36"/>
    <property type="match status" value="1"/>
</dbReference>
<feature type="region of interest" description="Disordered" evidence="9">
    <location>
        <begin position="1"/>
        <end position="70"/>
    </location>
</feature>
<dbReference type="GO" id="GO:0016787">
    <property type="term" value="F:hydrolase activity"/>
    <property type="evidence" value="ECO:0007669"/>
    <property type="project" value="UniProtKB-KW"/>
</dbReference>
<evidence type="ECO:0000313" key="13">
    <source>
        <dbReference type="EMBL" id="CAL1534588.1"/>
    </source>
</evidence>
<feature type="compositionally biased region" description="Gly residues" evidence="9">
    <location>
        <begin position="1"/>
        <end position="12"/>
    </location>
</feature>
<dbReference type="CDD" id="cd23825">
    <property type="entry name" value="RWD_DHX57"/>
    <property type="match status" value="1"/>
</dbReference>
<dbReference type="InterPro" id="IPR009060">
    <property type="entry name" value="UBA-like_sf"/>
</dbReference>
<evidence type="ECO:0000259" key="11">
    <source>
        <dbReference type="PROSITE" id="PS50103"/>
    </source>
</evidence>
<evidence type="ECO:0000256" key="9">
    <source>
        <dbReference type="SAM" id="MobiDB-lite"/>
    </source>
</evidence>
<dbReference type="Pfam" id="PF05773">
    <property type="entry name" value="RWD"/>
    <property type="match status" value="1"/>
</dbReference>
<dbReference type="GO" id="GO:0003678">
    <property type="term" value="F:DNA helicase activity"/>
    <property type="evidence" value="ECO:0007669"/>
    <property type="project" value="TreeGrafter"/>
</dbReference>
<dbReference type="InterPro" id="IPR006575">
    <property type="entry name" value="RWD_dom"/>
</dbReference>
<feature type="non-terminal residue" evidence="13">
    <location>
        <position position="1"/>
    </location>
</feature>
<dbReference type="Pfam" id="PF00642">
    <property type="entry name" value="zf-CCCH"/>
    <property type="match status" value="1"/>
</dbReference>
<dbReference type="PROSITE" id="PS50103">
    <property type="entry name" value="ZF_C3H1"/>
    <property type="match status" value="1"/>
</dbReference>
<feature type="compositionally biased region" description="Polar residues" evidence="9">
    <location>
        <begin position="453"/>
        <end position="464"/>
    </location>
</feature>
<dbReference type="Gene3D" id="3.40.50.300">
    <property type="entry name" value="P-loop containing nucleotide triphosphate hydrolases"/>
    <property type="match status" value="1"/>
</dbReference>
<feature type="domain" description="UBA" evidence="10">
    <location>
        <begin position="160"/>
        <end position="203"/>
    </location>
</feature>
<dbReference type="Gene3D" id="2.30.30.1190">
    <property type="match status" value="1"/>
</dbReference>
<keyword evidence="14" id="KW-1185">Reference proteome</keyword>
<dbReference type="InterPro" id="IPR027417">
    <property type="entry name" value="P-loop_NTPase"/>
</dbReference>
<evidence type="ECO:0000259" key="10">
    <source>
        <dbReference type="PROSITE" id="PS50030"/>
    </source>
</evidence>
<reference evidence="13 14" key="1">
    <citation type="submission" date="2024-04" db="EMBL/GenBank/DDBJ databases">
        <authorList>
            <consortium name="Genoscope - CEA"/>
            <person name="William W."/>
        </authorList>
    </citation>
    <scope>NUCLEOTIDE SEQUENCE [LARGE SCALE GENOMIC DNA]</scope>
</reference>
<keyword evidence="4" id="KW-0378">Hydrolase</keyword>
<evidence type="ECO:0000256" key="5">
    <source>
        <dbReference type="ARBA" id="ARBA00022806"/>
    </source>
</evidence>
<dbReference type="GO" id="GO:0002151">
    <property type="term" value="F:G-quadruplex RNA binding"/>
    <property type="evidence" value="ECO:0007669"/>
    <property type="project" value="TreeGrafter"/>
</dbReference>
<dbReference type="PANTHER" id="PTHR18934">
    <property type="entry name" value="ATP-DEPENDENT RNA HELICASE"/>
    <property type="match status" value="1"/>
</dbReference>
<evidence type="ECO:0000259" key="12">
    <source>
        <dbReference type="PROSITE" id="PS50908"/>
    </source>
</evidence>
<dbReference type="PROSITE" id="PS50908">
    <property type="entry name" value="RWD"/>
    <property type="match status" value="1"/>
</dbReference>
<comment type="caution">
    <text evidence="13">The sequence shown here is derived from an EMBL/GenBank/DDBJ whole genome shotgun (WGS) entry which is preliminary data.</text>
</comment>
<dbReference type="InterPro" id="IPR016135">
    <property type="entry name" value="UBQ-conjugating_enzyme/RWD"/>
</dbReference>
<dbReference type="SUPFAM" id="SSF46934">
    <property type="entry name" value="UBA-like"/>
    <property type="match status" value="1"/>
</dbReference>
<dbReference type="PROSITE" id="PS50030">
    <property type="entry name" value="UBA"/>
    <property type="match status" value="1"/>
</dbReference>
<keyword evidence="1 8" id="KW-0479">Metal-binding</keyword>